<dbReference type="Gene3D" id="1.20.1200.10">
    <property type="entry name" value="Cobalamin adenosyltransferase-like"/>
    <property type="match status" value="1"/>
</dbReference>
<evidence type="ECO:0000256" key="2">
    <source>
        <dbReference type="ARBA" id="ARBA00011233"/>
    </source>
</evidence>
<evidence type="ECO:0000256" key="11">
    <source>
        <dbReference type="SAM" id="MobiDB-lite"/>
    </source>
</evidence>
<evidence type="ECO:0000256" key="7">
    <source>
        <dbReference type="ARBA" id="ARBA00056747"/>
    </source>
</evidence>
<keyword evidence="14" id="KW-1185">Reference proteome</keyword>
<evidence type="ECO:0000256" key="9">
    <source>
        <dbReference type="ARBA" id="ARBA00075216"/>
    </source>
</evidence>
<comment type="subunit">
    <text evidence="2">Homotrimer.</text>
</comment>
<feature type="region of interest" description="Disordered" evidence="11">
    <location>
        <begin position="57"/>
        <end position="94"/>
    </location>
</feature>
<evidence type="ECO:0000256" key="1">
    <source>
        <dbReference type="ARBA" id="ARBA00007487"/>
    </source>
</evidence>
<feature type="domain" description="Cobalamin adenosyltransferase-like" evidence="12">
    <location>
        <begin position="75"/>
        <end position="242"/>
    </location>
</feature>
<keyword evidence="4 10" id="KW-0547">Nucleotide-binding</keyword>
<dbReference type="SUPFAM" id="SSF89028">
    <property type="entry name" value="Cobalamin adenosyltransferase-like"/>
    <property type="match status" value="1"/>
</dbReference>
<keyword evidence="5 10" id="KW-0067">ATP-binding</keyword>
<organism evidence="13">
    <name type="scientific">Medioppia subpectinata</name>
    <dbReference type="NCBI Taxonomy" id="1979941"/>
    <lineage>
        <taxon>Eukaryota</taxon>
        <taxon>Metazoa</taxon>
        <taxon>Ecdysozoa</taxon>
        <taxon>Arthropoda</taxon>
        <taxon>Chelicerata</taxon>
        <taxon>Arachnida</taxon>
        <taxon>Acari</taxon>
        <taxon>Acariformes</taxon>
        <taxon>Sarcoptiformes</taxon>
        <taxon>Oribatida</taxon>
        <taxon>Brachypylina</taxon>
        <taxon>Oppioidea</taxon>
        <taxon>Oppiidae</taxon>
        <taxon>Medioppia</taxon>
    </lineage>
</organism>
<dbReference type="OrthoDB" id="549173at2759"/>
<protein>
    <recommendedName>
        <fullName evidence="8">Corrinoid adenosyltransferase MMAB</fullName>
    </recommendedName>
    <alternativeName>
        <fullName evidence="9">ATP:co(I)rrinoid adenosyltransferase MMAB</fullName>
    </alternativeName>
</protein>
<evidence type="ECO:0000256" key="3">
    <source>
        <dbReference type="ARBA" id="ARBA00022679"/>
    </source>
</evidence>
<comment type="catalytic activity">
    <reaction evidence="6">
        <text>cob(I)alamin-[corrinoid adenosyltransferase] + ATP = apo-[corrinoid adenosyltransferase] + adenosylcob(III)alamin + triphosphate</text>
        <dbReference type="Rhea" id="RHEA:56796"/>
        <dbReference type="Rhea" id="RHEA-COMP:14743"/>
        <dbReference type="Rhea" id="RHEA-COMP:14744"/>
        <dbReference type="ChEBI" id="CHEBI:18036"/>
        <dbReference type="ChEBI" id="CHEBI:18408"/>
        <dbReference type="ChEBI" id="CHEBI:30616"/>
        <dbReference type="ChEBI" id="CHEBI:60488"/>
        <dbReference type="ChEBI" id="CHEBI:83228"/>
    </reaction>
    <physiologicalReaction direction="left-to-right" evidence="6">
        <dbReference type="Rhea" id="RHEA:56797"/>
    </physiologicalReaction>
</comment>
<gene>
    <name evidence="13" type="ORF">OSB1V03_LOCUS10260</name>
</gene>
<dbReference type="PANTHER" id="PTHR12213">
    <property type="entry name" value="CORRINOID ADENOSYLTRANSFERASE"/>
    <property type="match status" value="1"/>
</dbReference>
<evidence type="ECO:0000313" key="14">
    <source>
        <dbReference type="Proteomes" id="UP000759131"/>
    </source>
</evidence>
<dbReference type="PANTHER" id="PTHR12213:SF0">
    <property type="entry name" value="CORRINOID ADENOSYLTRANSFERASE MMAB"/>
    <property type="match status" value="1"/>
</dbReference>
<reference evidence="13" key="1">
    <citation type="submission" date="2020-11" db="EMBL/GenBank/DDBJ databases">
        <authorList>
            <person name="Tran Van P."/>
        </authorList>
    </citation>
    <scope>NUCLEOTIDE SEQUENCE</scope>
</reference>
<sequence length="265" mass="29768">MDFVFICLITMSAMLSIHFYRKLMPQIMAKNGHFFTWFAINRPHEAIRRQVFRQLSTGDDSGGSGGSDRSTTARIYTRTGDNGSSGLFGSGDRRPKNDSVFEALGTADELSSSIGFAREFVTIAAIDEELERIQCILQELQSNIATPKTTSNPSLIAKTRWNRNYLIDLERDIDSHSQSLPPLKNFILPSGGKASAALHMSRAICRRAERQLVPLLDEGLELPVLQYLNRLSSYLFTIARVCALNDRKPETIYRRQLSVEDSEDS</sequence>
<proteinExistence type="inferred from homology"/>
<dbReference type="InterPro" id="IPR016030">
    <property type="entry name" value="CblAdoTrfase-like"/>
</dbReference>
<dbReference type="InterPro" id="IPR029499">
    <property type="entry name" value="PduO-typ"/>
</dbReference>
<accession>A0A7R9KUS9</accession>
<dbReference type="Proteomes" id="UP000759131">
    <property type="component" value="Unassembled WGS sequence"/>
</dbReference>
<name>A0A7R9KUS9_9ACAR</name>
<evidence type="ECO:0000256" key="4">
    <source>
        <dbReference type="ARBA" id="ARBA00022741"/>
    </source>
</evidence>
<dbReference type="NCBIfam" id="TIGR00636">
    <property type="entry name" value="PduO_Nterm"/>
    <property type="match status" value="1"/>
</dbReference>
<evidence type="ECO:0000313" key="13">
    <source>
        <dbReference type="EMBL" id="CAD7629845.1"/>
    </source>
</evidence>
<dbReference type="EMBL" id="CAJPIZ010007374">
    <property type="protein sequence ID" value="CAG2110275.1"/>
    <property type="molecule type" value="Genomic_DNA"/>
</dbReference>
<dbReference type="InterPro" id="IPR036451">
    <property type="entry name" value="CblAdoTrfase-like_sf"/>
</dbReference>
<evidence type="ECO:0000256" key="10">
    <source>
        <dbReference type="RuleBase" id="RU366026"/>
    </source>
</evidence>
<evidence type="ECO:0000259" key="12">
    <source>
        <dbReference type="Pfam" id="PF01923"/>
    </source>
</evidence>
<evidence type="ECO:0000256" key="8">
    <source>
        <dbReference type="ARBA" id="ARBA00071654"/>
    </source>
</evidence>
<dbReference type="Pfam" id="PF01923">
    <property type="entry name" value="Cob_adeno_trans"/>
    <property type="match status" value="1"/>
</dbReference>
<dbReference type="GO" id="GO:0009235">
    <property type="term" value="P:cobalamin metabolic process"/>
    <property type="evidence" value="ECO:0007669"/>
    <property type="project" value="UniProtKB-ARBA"/>
</dbReference>
<dbReference type="AlphaFoldDB" id="A0A7R9KUS9"/>
<dbReference type="EMBL" id="OC861949">
    <property type="protein sequence ID" value="CAD7629845.1"/>
    <property type="molecule type" value="Genomic_DNA"/>
</dbReference>
<dbReference type="GO" id="GO:0005524">
    <property type="term" value="F:ATP binding"/>
    <property type="evidence" value="ECO:0007669"/>
    <property type="project" value="UniProtKB-UniRule"/>
</dbReference>
<dbReference type="GO" id="GO:0008817">
    <property type="term" value="F:corrinoid adenosyltransferase activity"/>
    <property type="evidence" value="ECO:0007669"/>
    <property type="project" value="TreeGrafter"/>
</dbReference>
<evidence type="ECO:0000256" key="5">
    <source>
        <dbReference type="ARBA" id="ARBA00022840"/>
    </source>
</evidence>
<comment type="similarity">
    <text evidence="1 10">Belongs to the Cob(I)alamin adenosyltransferase family.</text>
</comment>
<evidence type="ECO:0000256" key="6">
    <source>
        <dbReference type="ARBA" id="ARBA00051988"/>
    </source>
</evidence>
<dbReference type="FunFam" id="1.20.1200.10:FF:000001">
    <property type="entry name" value="Cob(I)yrinic acid a,c-diamide adenosyltransferase"/>
    <property type="match status" value="1"/>
</dbReference>
<keyword evidence="3 10" id="KW-0808">Transferase</keyword>
<comment type="function">
    <text evidence="7">Converts cob(I)alamin to adenosylcobalamin (adenosylcob(III)alamin), a coenzyme for methylmalonyl-CoA mutase, therefore participates in the final step of the vitamin B12 conversion. Generates adenosylcobalamin (AdoCbl) and directly delivers the cofactor to MUT in a transfer that is stimulated by ATP-binding to MMAB and gated by MMAA.</text>
</comment>